<dbReference type="EMBL" id="BK032608">
    <property type="protein sequence ID" value="DAF51061.1"/>
    <property type="molecule type" value="Genomic_DNA"/>
</dbReference>
<proteinExistence type="predicted"/>
<sequence length="253" mass="28421">MSTTTDKLALFKYDPSTDGAQTFNIQKALNENWDKLDDAVKEILITLANKAPGGYGLGAIWNQAPENDANQIPGTGWFVAHQNTPNSGWWIIQEITDGTAVRYQYAFNKEYNSGVPGTIVCLRSKQQNKDWFPWEWINPPMDLNTEYRTTERYMGRSVYKKLVALGEAPSTKGTKEIFPFGEDYNAGTYNVFSVDAHISNAPSDAGWTITMPYFDNGNLTVNIVFSGRRIDFYSSGMAGYYGFALLKYTKEAD</sequence>
<accession>A0A8S5SJ48</accession>
<name>A0A8S5SJ48_9CAUD</name>
<protein>
    <submittedName>
        <fullName evidence="1">Uncharacterized protein</fullName>
    </submittedName>
</protein>
<organism evidence="1">
    <name type="scientific">Siphoviridae sp. ctFIm6</name>
    <dbReference type="NCBI Taxonomy" id="2827818"/>
    <lineage>
        <taxon>Viruses</taxon>
        <taxon>Duplodnaviria</taxon>
        <taxon>Heunggongvirae</taxon>
        <taxon>Uroviricota</taxon>
        <taxon>Caudoviricetes</taxon>
    </lineage>
</organism>
<evidence type="ECO:0000313" key="1">
    <source>
        <dbReference type="EMBL" id="DAF51061.1"/>
    </source>
</evidence>
<reference evidence="1" key="1">
    <citation type="journal article" date="2021" name="Proc. Natl. Acad. Sci. U.S.A.">
        <title>A Catalog of Tens of Thousands of Viruses from Human Metagenomes Reveals Hidden Associations with Chronic Diseases.</title>
        <authorList>
            <person name="Tisza M.J."/>
            <person name="Buck C.B."/>
        </authorList>
    </citation>
    <scope>NUCLEOTIDE SEQUENCE</scope>
    <source>
        <strain evidence="1">CtFIm6</strain>
    </source>
</reference>